<feature type="signal peptide" evidence="1">
    <location>
        <begin position="1"/>
        <end position="23"/>
    </location>
</feature>
<comment type="caution">
    <text evidence="2">The sequence shown here is derived from an EMBL/GenBank/DDBJ whole genome shotgun (WGS) entry which is preliminary data.</text>
</comment>
<name>A0AAJ0FXI6_9HYPO</name>
<keyword evidence="3" id="KW-1185">Reference proteome</keyword>
<evidence type="ECO:0000256" key="1">
    <source>
        <dbReference type="SAM" id="SignalP"/>
    </source>
</evidence>
<sequence length="209" mass="24095">MRQSSAFILALRLVFSCIGCVHADDQSQNSTILNSNLLGDYDRCEQKCWEEHRDAAYEPVQVKINCDEVEDFKCLPWEYNVESIQREYGDVDEEDYNVLCALRSWEKAGCRRAAQECKNSPNIKRCCDDRWYIPYESGPLYNGYLAGCAPEYVLKSHDSPEHKDENCDGVEDIISKMEFTSGLGAEIDYRLLGRRKAEKRVCTFRSLTL</sequence>
<protein>
    <submittedName>
        <fullName evidence="2">Uncharacterized protein</fullName>
    </submittedName>
</protein>
<organism evidence="2 3">
    <name type="scientific">Conoideocrella luteorostrata</name>
    <dbReference type="NCBI Taxonomy" id="1105319"/>
    <lineage>
        <taxon>Eukaryota</taxon>
        <taxon>Fungi</taxon>
        <taxon>Dikarya</taxon>
        <taxon>Ascomycota</taxon>
        <taxon>Pezizomycotina</taxon>
        <taxon>Sordariomycetes</taxon>
        <taxon>Hypocreomycetidae</taxon>
        <taxon>Hypocreales</taxon>
        <taxon>Clavicipitaceae</taxon>
        <taxon>Conoideocrella</taxon>
    </lineage>
</organism>
<feature type="chain" id="PRO_5042566180" evidence="1">
    <location>
        <begin position="24"/>
        <end position="209"/>
    </location>
</feature>
<accession>A0AAJ0FXI6</accession>
<dbReference type="AlphaFoldDB" id="A0AAJ0FXI6"/>
<evidence type="ECO:0000313" key="2">
    <source>
        <dbReference type="EMBL" id="KAK2612552.1"/>
    </source>
</evidence>
<gene>
    <name evidence="2" type="ORF">QQS21_001490</name>
</gene>
<dbReference type="Proteomes" id="UP001251528">
    <property type="component" value="Unassembled WGS sequence"/>
</dbReference>
<keyword evidence="1" id="KW-0732">Signal</keyword>
<evidence type="ECO:0000313" key="3">
    <source>
        <dbReference type="Proteomes" id="UP001251528"/>
    </source>
</evidence>
<proteinExistence type="predicted"/>
<reference evidence="2" key="1">
    <citation type="submission" date="2023-06" db="EMBL/GenBank/DDBJ databases">
        <title>Conoideocrella luteorostrata (Hypocreales: Clavicipitaceae), a potential biocontrol fungus for elongate hemlock scale in United States Christmas tree production areas.</title>
        <authorList>
            <person name="Barrett H."/>
            <person name="Lovett B."/>
            <person name="Macias A.M."/>
            <person name="Stajich J.E."/>
            <person name="Kasson M.T."/>
        </authorList>
    </citation>
    <scope>NUCLEOTIDE SEQUENCE</scope>
    <source>
        <strain evidence="2">ARSEF 14590</strain>
    </source>
</reference>
<dbReference type="EMBL" id="JASWJB010000015">
    <property type="protein sequence ID" value="KAK2612552.1"/>
    <property type="molecule type" value="Genomic_DNA"/>
</dbReference>